<dbReference type="Proteomes" id="UP000233435">
    <property type="component" value="Unassembled WGS sequence"/>
</dbReference>
<dbReference type="SUPFAM" id="SSF52540">
    <property type="entry name" value="P-loop containing nucleoside triphosphate hydrolases"/>
    <property type="match status" value="1"/>
</dbReference>
<evidence type="ECO:0008006" key="3">
    <source>
        <dbReference type="Google" id="ProtNLM"/>
    </source>
</evidence>
<dbReference type="Pfam" id="PF17784">
    <property type="entry name" value="Sulfotransfer_4"/>
    <property type="match status" value="1"/>
</dbReference>
<dbReference type="PANTHER" id="PTHR36978:SF4">
    <property type="entry name" value="P-LOOP CONTAINING NUCLEOSIDE TRIPHOSPHATE HYDROLASE PROTEIN"/>
    <property type="match status" value="1"/>
</dbReference>
<evidence type="ECO:0000313" key="1">
    <source>
        <dbReference type="EMBL" id="PKQ46718.1"/>
    </source>
</evidence>
<name>A0A2N3HPE3_9FLAO</name>
<dbReference type="RefSeq" id="WP_106658158.1">
    <property type="nucleotide sequence ID" value="NZ_PJEO01000009.1"/>
</dbReference>
<reference evidence="1 2" key="1">
    <citation type="submission" date="2017-12" db="EMBL/GenBank/DDBJ databases">
        <title>Confluentibacter flavum sp. nov., isolated from the saline lake.</title>
        <authorList>
            <person name="Yu L."/>
        </authorList>
    </citation>
    <scope>NUCLEOTIDE SEQUENCE [LARGE SCALE GENOMIC DNA]</scope>
    <source>
        <strain evidence="1 2">3B</strain>
    </source>
</reference>
<dbReference type="Gene3D" id="3.40.50.300">
    <property type="entry name" value="P-loop containing nucleotide triphosphate hydrolases"/>
    <property type="match status" value="1"/>
</dbReference>
<gene>
    <name evidence="1" type="ORF">CSW08_01585</name>
</gene>
<comment type="caution">
    <text evidence="1">The sequence shown here is derived from an EMBL/GenBank/DDBJ whole genome shotgun (WGS) entry which is preliminary data.</text>
</comment>
<dbReference type="EMBL" id="PJEO01000009">
    <property type="protein sequence ID" value="PKQ46718.1"/>
    <property type="molecule type" value="Genomic_DNA"/>
</dbReference>
<dbReference type="InterPro" id="IPR040632">
    <property type="entry name" value="Sulfotransfer_4"/>
</dbReference>
<protein>
    <recommendedName>
        <fullName evidence="3">Sulfotransferase family protein</fullName>
    </recommendedName>
</protein>
<proteinExistence type="predicted"/>
<evidence type="ECO:0000313" key="2">
    <source>
        <dbReference type="Proteomes" id="UP000233435"/>
    </source>
</evidence>
<accession>A0A2N3HPE3</accession>
<organism evidence="1 2">
    <name type="scientific">Confluentibacter flavum</name>
    <dbReference type="NCBI Taxonomy" id="1909700"/>
    <lineage>
        <taxon>Bacteria</taxon>
        <taxon>Pseudomonadati</taxon>
        <taxon>Bacteroidota</taxon>
        <taxon>Flavobacteriia</taxon>
        <taxon>Flavobacteriales</taxon>
        <taxon>Flavobacteriaceae</taxon>
        <taxon>Confluentibacter</taxon>
    </lineage>
</organism>
<sequence length="213" mass="25358">MFDRIFNTSKPKVFCIGFGKTGTTTIQRVLKDFNYKMGHQEKGELLVFDWYKRDFKNIINLCKTADAFQDVPFSLPFTFMALDQQFKHAQFILTERDTPEQWYDSLTKFHSKLWSDGDKPPTANELKNAKYRYQGYAYDSFKLLYNTSDDDLYNKEQLISVYNGHNAMVKDYFKSRPEKLLVINVSQKNDYFRLCKFLNKSPIREDFPWENKT</sequence>
<dbReference type="PANTHER" id="PTHR36978">
    <property type="entry name" value="P-LOOP CONTAINING NUCLEOTIDE TRIPHOSPHATE HYDROLASE"/>
    <property type="match status" value="1"/>
</dbReference>
<keyword evidence="2" id="KW-1185">Reference proteome</keyword>
<dbReference type="AlphaFoldDB" id="A0A2N3HPE3"/>
<dbReference type="OrthoDB" id="285690at2"/>
<dbReference type="InterPro" id="IPR027417">
    <property type="entry name" value="P-loop_NTPase"/>
</dbReference>